<accession>A0A3B3SEW6</accession>
<keyword evidence="4" id="KW-1185">Reference proteome</keyword>
<dbReference type="PANTHER" id="PTHR32026:SF23">
    <property type="entry name" value="METHYLTRANSFERASE-LIKE PROTEIN 24"/>
    <property type="match status" value="1"/>
</dbReference>
<feature type="signal peptide" evidence="2">
    <location>
        <begin position="1"/>
        <end position="31"/>
    </location>
</feature>
<dbReference type="InterPro" id="IPR026913">
    <property type="entry name" value="METTL24"/>
</dbReference>
<sequence length="306" mass="33965">MRAGSTGLRRLLPRLCLLIIPLLLVLQILVGVKLPGTHRDDSSQEFAFTIISIENGRSLSLPDGSVNSRNAENGGPELWDEEEGPRGASGPQGYEARKEESPRQEGARQQLELWPWAASSPSLTAEVERFVTYITTPQVQCSQVLLPGESQAESQASSWALCADGWKLPLDQPRSCVSYSFSMDQKDRAFVEKMLWAGCEVHQFDPSPRRESASGQVQQHRIWIDWRGPRGGVQNRPGHGLPRRLSAIMDALGHREVINSPSDSPLLQQHFLCHREPPWQQCPLSHTCTLPAPPVGTWTPISPESC</sequence>
<feature type="chain" id="PRO_5017382626" evidence="2">
    <location>
        <begin position="32"/>
        <end position="306"/>
    </location>
</feature>
<dbReference type="PANTHER" id="PTHR32026">
    <property type="entry name" value="METHYLTRANSFERASE-LIKE PROTEIN 24"/>
    <property type="match status" value="1"/>
</dbReference>
<reference evidence="3" key="1">
    <citation type="submission" date="2025-08" db="UniProtKB">
        <authorList>
            <consortium name="Ensembl"/>
        </authorList>
    </citation>
    <scope>IDENTIFICATION</scope>
</reference>
<protein>
    <submittedName>
        <fullName evidence="3">Methyltransferase-like protein 24</fullName>
    </submittedName>
</protein>
<organism evidence="3 4">
    <name type="scientific">Paramormyrops kingsleyae</name>
    <dbReference type="NCBI Taxonomy" id="1676925"/>
    <lineage>
        <taxon>Eukaryota</taxon>
        <taxon>Metazoa</taxon>
        <taxon>Chordata</taxon>
        <taxon>Craniata</taxon>
        <taxon>Vertebrata</taxon>
        <taxon>Euteleostomi</taxon>
        <taxon>Actinopterygii</taxon>
        <taxon>Neopterygii</taxon>
        <taxon>Teleostei</taxon>
        <taxon>Osteoglossocephala</taxon>
        <taxon>Osteoglossomorpha</taxon>
        <taxon>Osteoglossiformes</taxon>
        <taxon>Mormyridae</taxon>
        <taxon>Paramormyrops</taxon>
    </lineage>
</organism>
<evidence type="ECO:0000313" key="3">
    <source>
        <dbReference type="Ensembl" id="ENSPKIP00000028790.1"/>
    </source>
</evidence>
<dbReference type="AlphaFoldDB" id="A0A3B3SEW6"/>
<reference evidence="3" key="2">
    <citation type="submission" date="2025-09" db="UniProtKB">
        <authorList>
            <consortium name="Ensembl"/>
        </authorList>
    </citation>
    <scope>IDENTIFICATION</scope>
</reference>
<proteinExistence type="predicted"/>
<name>A0A3B3SEW6_9TELE</name>
<evidence type="ECO:0000256" key="2">
    <source>
        <dbReference type="SAM" id="SignalP"/>
    </source>
</evidence>
<evidence type="ECO:0000256" key="1">
    <source>
        <dbReference type="SAM" id="MobiDB-lite"/>
    </source>
</evidence>
<dbReference type="Proteomes" id="UP000261540">
    <property type="component" value="Unplaced"/>
</dbReference>
<keyword evidence="2" id="KW-0732">Signal</keyword>
<feature type="compositionally biased region" description="Basic and acidic residues" evidence="1">
    <location>
        <begin position="95"/>
        <end position="106"/>
    </location>
</feature>
<evidence type="ECO:0000313" key="4">
    <source>
        <dbReference type="Proteomes" id="UP000261540"/>
    </source>
</evidence>
<feature type="region of interest" description="Disordered" evidence="1">
    <location>
        <begin position="62"/>
        <end position="109"/>
    </location>
</feature>
<dbReference type="GeneTree" id="ENSGT00390000002881"/>
<dbReference type="Ensembl" id="ENSPKIT00000009577.1">
    <property type="protein sequence ID" value="ENSPKIP00000028790.1"/>
    <property type="gene ID" value="ENSPKIG00000010293.1"/>
</dbReference>